<evidence type="ECO:0000256" key="1">
    <source>
        <dbReference type="SAM" id="SignalP"/>
    </source>
</evidence>
<proteinExistence type="predicted"/>
<organism evidence="2 3">
    <name type="scientific">Didymella pomorum</name>
    <dbReference type="NCBI Taxonomy" id="749634"/>
    <lineage>
        <taxon>Eukaryota</taxon>
        <taxon>Fungi</taxon>
        <taxon>Dikarya</taxon>
        <taxon>Ascomycota</taxon>
        <taxon>Pezizomycotina</taxon>
        <taxon>Dothideomycetes</taxon>
        <taxon>Pleosporomycetidae</taxon>
        <taxon>Pleosporales</taxon>
        <taxon>Pleosporineae</taxon>
        <taxon>Didymellaceae</taxon>
        <taxon>Didymella</taxon>
    </lineage>
</organism>
<protein>
    <submittedName>
        <fullName evidence="2">Uncharacterized protein</fullName>
    </submittedName>
</protein>
<reference evidence="2" key="1">
    <citation type="submission" date="2022-10" db="EMBL/GenBank/DDBJ databases">
        <title>Tapping the CABI collections for fungal endophytes: first genome assemblies for Collariella, Neodidymelliopsis, Ascochyta clinopodiicola, Didymella pomorum, Didymosphaeria variabile, Neocosmospora piperis and Neocucurbitaria cava.</title>
        <authorList>
            <person name="Hill R."/>
        </authorList>
    </citation>
    <scope>NUCLEOTIDE SEQUENCE</scope>
    <source>
        <strain evidence="2">IMI 355091</strain>
    </source>
</reference>
<keyword evidence="3" id="KW-1185">Reference proteome</keyword>
<accession>A0A9W9D9B7</accession>
<comment type="caution">
    <text evidence="2">The sequence shown here is derived from an EMBL/GenBank/DDBJ whole genome shotgun (WGS) entry which is preliminary data.</text>
</comment>
<dbReference type="EMBL" id="JAPEVA010000025">
    <property type="protein sequence ID" value="KAJ4406756.1"/>
    <property type="molecule type" value="Genomic_DNA"/>
</dbReference>
<evidence type="ECO:0000313" key="3">
    <source>
        <dbReference type="Proteomes" id="UP001140510"/>
    </source>
</evidence>
<gene>
    <name evidence="2" type="ORF">N0V91_004446</name>
</gene>
<sequence>MKPTTILYLAVAAITTTASASNVHEVADLVARAIDPATMDPTKFSVLSVLRTAMPTPTGTETDIVLPTGDTAPQWYKDLPADVMVLLAQMYPATPTAAASETKSSAGGSSPSEVQDSSAFVTASATASQTTLTKALEAASVTLSASACWPYSNGSISTGCPSVVVSTGSLSPNVTGIMGGTTATASSTGTPTGKPGLELSGTSAGAKSGMLSGKAIALLVAETVLALSFISCA</sequence>
<dbReference type="AlphaFoldDB" id="A0A9W9D9B7"/>
<evidence type="ECO:0000313" key="2">
    <source>
        <dbReference type="EMBL" id="KAJ4406756.1"/>
    </source>
</evidence>
<feature type="chain" id="PRO_5040876705" evidence="1">
    <location>
        <begin position="21"/>
        <end position="233"/>
    </location>
</feature>
<feature type="signal peptide" evidence="1">
    <location>
        <begin position="1"/>
        <end position="20"/>
    </location>
</feature>
<keyword evidence="1" id="KW-0732">Signal</keyword>
<dbReference type="OrthoDB" id="3800804at2759"/>
<name>A0A9W9D9B7_9PLEO</name>
<dbReference type="Proteomes" id="UP001140510">
    <property type="component" value="Unassembled WGS sequence"/>
</dbReference>